<dbReference type="Proteomes" id="UP000288929">
    <property type="component" value="Chromosome"/>
</dbReference>
<evidence type="ECO:0000256" key="6">
    <source>
        <dbReference type="ARBA" id="ARBA00023306"/>
    </source>
</evidence>
<comment type="similarity">
    <text evidence="7">Belongs to the CrgA family.</text>
</comment>
<evidence type="ECO:0000256" key="8">
    <source>
        <dbReference type="SAM" id="MobiDB-lite"/>
    </source>
</evidence>
<sequence length="89" mass="9880">MPKAKVNKSNEYVPSSSGTNRTPVKVNSAGTPIWYKTLMFGLLLLGLGWLIVYYLAGPELSFMVELGNWNYGIGFGLFTLGLLMTMGWR</sequence>
<keyword evidence="2 7" id="KW-0132">Cell division</keyword>
<evidence type="ECO:0000256" key="5">
    <source>
        <dbReference type="ARBA" id="ARBA00023136"/>
    </source>
</evidence>
<dbReference type="HAMAP" id="MF_00631">
    <property type="entry name" value="CrgA"/>
    <property type="match status" value="1"/>
</dbReference>
<dbReference type="EMBL" id="CP035299">
    <property type="protein sequence ID" value="QAU51331.1"/>
    <property type="molecule type" value="Genomic_DNA"/>
</dbReference>
<keyword evidence="4 7" id="KW-1133">Transmembrane helix</keyword>
<name>A0A410W5L7_9CORY</name>
<accession>A0A410W5L7</accession>
<evidence type="ECO:0000256" key="4">
    <source>
        <dbReference type="ARBA" id="ARBA00022989"/>
    </source>
</evidence>
<feature type="transmembrane region" description="Helical" evidence="7">
    <location>
        <begin position="68"/>
        <end position="88"/>
    </location>
</feature>
<dbReference type="RefSeq" id="WP_128888934.1">
    <property type="nucleotide sequence ID" value="NZ_BMCX01000005.1"/>
</dbReference>
<keyword evidence="1 7" id="KW-1003">Cell membrane</keyword>
<gene>
    <name evidence="7 9" type="primary">crgA</name>
    <name evidence="9" type="ORF">CPELA_00130</name>
</gene>
<evidence type="ECO:0000256" key="2">
    <source>
        <dbReference type="ARBA" id="ARBA00022618"/>
    </source>
</evidence>
<proteinExistence type="inferred from homology"/>
<keyword evidence="10" id="KW-1185">Reference proteome</keyword>
<evidence type="ECO:0000256" key="1">
    <source>
        <dbReference type="ARBA" id="ARBA00022475"/>
    </source>
</evidence>
<dbReference type="InterPro" id="IPR009619">
    <property type="entry name" value="CrgA"/>
</dbReference>
<organism evidence="9 10">
    <name type="scientific">Corynebacterium pelargi</name>
    <dbReference type="NCBI Taxonomy" id="1471400"/>
    <lineage>
        <taxon>Bacteria</taxon>
        <taxon>Bacillati</taxon>
        <taxon>Actinomycetota</taxon>
        <taxon>Actinomycetes</taxon>
        <taxon>Mycobacteriales</taxon>
        <taxon>Corynebacteriaceae</taxon>
        <taxon>Corynebacterium</taxon>
    </lineage>
</organism>
<feature type="region of interest" description="Disordered" evidence="8">
    <location>
        <begin position="1"/>
        <end position="25"/>
    </location>
</feature>
<keyword evidence="3 7" id="KW-0812">Transmembrane</keyword>
<dbReference type="GO" id="GO:0005886">
    <property type="term" value="C:plasma membrane"/>
    <property type="evidence" value="ECO:0007669"/>
    <property type="project" value="UniProtKB-SubCell"/>
</dbReference>
<evidence type="ECO:0000256" key="3">
    <source>
        <dbReference type="ARBA" id="ARBA00022692"/>
    </source>
</evidence>
<dbReference type="OrthoDB" id="5189646at2"/>
<feature type="transmembrane region" description="Helical" evidence="7">
    <location>
        <begin position="33"/>
        <end position="56"/>
    </location>
</feature>
<evidence type="ECO:0000313" key="9">
    <source>
        <dbReference type="EMBL" id="QAU51331.1"/>
    </source>
</evidence>
<feature type="compositionally biased region" description="Polar residues" evidence="8">
    <location>
        <begin position="7"/>
        <end position="22"/>
    </location>
</feature>
<dbReference type="GO" id="GO:0051301">
    <property type="term" value="P:cell division"/>
    <property type="evidence" value="ECO:0007669"/>
    <property type="project" value="UniProtKB-UniRule"/>
</dbReference>
<comment type="subcellular location">
    <subcellularLocation>
        <location evidence="7">Cell membrane</location>
        <topology evidence="7">Multi-pass membrane protein</topology>
    </subcellularLocation>
</comment>
<reference evidence="9 10" key="1">
    <citation type="submission" date="2019-01" db="EMBL/GenBank/DDBJ databases">
        <authorList>
            <person name="Ruckert C."/>
            <person name="Busche T."/>
            <person name="Kalinowski J."/>
        </authorList>
    </citation>
    <scope>NUCLEOTIDE SEQUENCE [LARGE SCALE GENOMIC DNA]</scope>
    <source>
        <strain evidence="9 10">136/3</strain>
    </source>
</reference>
<protein>
    <recommendedName>
        <fullName evidence="7">Cell division protein CrgA</fullName>
    </recommendedName>
</protein>
<dbReference type="KEGG" id="cpeg:CPELA_00130"/>
<evidence type="ECO:0000313" key="10">
    <source>
        <dbReference type="Proteomes" id="UP000288929"/>
    </source>
</evidence>
<comment type="function">
    <text evidence="7">Involved in cell division.</text>
</comment>
<dbReference type="Pfam" id="PF06781">
    <property type="entry name" value="CrgA"/>
    <property type="match status" value="1"/>
</dbReference>
<evidence type="ECO:0000256" key="7">
    <source>
        <dbReference type="HAMAP-Rule" id="MF_00631"/>
    </source>
</evidence>
<keyword evidence="5 7" id="KW-0472">Membrane</keyword>
<dbReference type="AlphaFoldDB" id="A0A410W5L7"/>
<dbReference type="NCBIfam" id="NF001194">
    <property type="entry name" value="PRK00159.1"/>
    <property type="match status" value="1"/>
</dbReference>
<keyword evidence="6 7" id="KW-0131">Cell cycle</keyword>